<comment type="caution">
    <text evidence="5">The sequence shown here is derived from an EMBL/GenBank/DDBJ whole genome shotgun (WGS) entry which is preliminary data.</text>
</comment>
<keyword evidence="6" id="KW-1185">Reference proteome</keyword>
<protein>
    <submittedName>
        <fullName evidence="5">ABC transporter substrate-binding protein</fullName>
    </submittedName>
</protein>
<dbReference type="Gene3D" id="3.40.50.2300">
    <property type="match status" value="2"/>
</dbReference>
<dbReference type="Pfam" id="PF13458">
    <property type="entry name" value="Peripla_BP_6"/>
    <property type="match status" value="1"/>
</dbReference>
<feature type="chain" id="PRO_5046426368" evidence="3">
    <location>
        <begin position="27"/>
        <end position="416"/>
    </location>
</feature>
<evidence type="ECO:0000256" key="2">
    <source>
        <dbReference type="ARBA" id="ARBA00022729"/>
    </source>
</evidence>
<keyword evidence="2 3" id="KW-0732">Signal</keyword>
<sequence length="416" mass="42779">MTSTTHRVLTFGAAAGLLAAGLGACATDGTSSAAGAAGVTKDAIKVGGVLTVTSATGYSTGGSELGAKARFDRANAEGGVHGRKIDYVGTEDDGMLPDKGAAGAKKLVQRDKVFALVPVSAPQFGGAEFLEQQKVPWFGWATGPFWCGKTSAFGFNGCLAPKPGQQTQTWWGNQVAAQIGGAKGKTVWIQATDSTASKYGVATMGKSFTAAGFTLAGSSAALPAQAPPQDWSPYVNKIMKSAGGKAPDVLVSVMAGGKFNSGLYAALKEAGFKGLITDATSYDPKAVADPQAARALDGVYAAPQFEPYESDVPEVAKMKADLRKAGGPSAVLDQHAAIGYWSADVFLKILEKTGEDVTRDAFFKAANGFDYQNKGFGQIAYPAGKTASNGCGALVRLSGGEFVVAQHLKCFPNTTL</sequence>
<comment type="similarity">
    <text evidence="1">Belongs to the leucine-binding protein family.</text>
</comment>
<name>A0ABS7FU59_9ACTN</name>
<evidence type="ECO:0000256" key="3">
    <source>
        <dbReference type="SAM" id="SignalP"/>
    </source>
</evidence>
<reference evidence="5 6" key="1">
    <citation type="submission" date="2021-07" db="EMBL/GenBank/DDBJ databases">
        <title>Actinomadura sp. PM05-2 isolated from lichen.</title>
        <authorList>
            <person name="Somphong A."/>
            <person name="Phongsopitanun W."/>
            <person name="Tanasupawat S."/>
            <person name="Peongsungnone V."/>
        </authorList>
    </citation>
    <scope>NUCLEOTIDE SEQUENCE [LARGE SCALE GENOMIC DNA]</scope>
    <source>
        <strain evidence="5 6">PM05-2</strain>
    </source>
</reference>
<evidence type="ECO:0000313" key="5">
    <source>
        <dbReference type="EMBL" id="MBW8483730.1"/>
    </source>
</evidence>
<dbReference type="SUPFAM" id="SSF53822">
    <property type="entry name" value="Periplasmic binding protein-like I"/>
    <property type="match status" value="1"/>
</dbReference>
<dbReference type="InterPro" id="IPR028081">
    <property type="entry name" value="Leu-bd"/>
</dbReference>
<dbReference type="PANTHER" id="PTHR47235:SF1">
    <property type="entry name" value="BLR6548 PROTEIN"/>
    <property type="match status" value="1"/>
</dbReference>
<proteinExistence type="inferred from homology"/>
<evidence type="ECO:0000256" key="1">
    <source>
        <dbReference type="ARBA" id="ARBA00010062"/>
    </source>
</evidence>
<evidence type="ECO:0000313" key="6">
    <source>
        <dbReference type="Proteomes" id="UP000774570"/>
    </source>
</evidence>
<dbReference type="Proteomes" id="UP000774570">
    <property type="component" value="Unassembled WGS sequence"/>
</dbReference>
<dbReference type="PANTHER" id="PTHR47235">
    <property type="entry name" value="BLR6548 PROTEIN"/>
    <property type="match status" value="1"/>
</dbReference>
<dbReference type="PROSITE" id="PS51257">
    <property type="entry name" value="PROKAR_LIPOPROTEIN"/>
    <property type="match status" value="1"/>
</dbReference>
<dbReference type="RefSeq" id="WP_220166943.1">
    <property type="nucleotide sequence ID" value="NZ_JAIBOA010000008.1"/>
</dbReference>
<dbReference type="EMBL" id="JAIBOA010000008">
    <property type="protein sequence ID" value="MBW8483730.1"/>
    <property type="molecule type" value="Genomic_DNA"/>
</dbReference>
<feature type="domain" description="Leucine-binding protein" evidence="4">
    <location>
        <begin position="44"/>
        <end position="400"/>
    </location>
</feature>
<evidence type="ECO:0000259" key="4">
    <source>
        <dbReference type="Pfam" id="PF13458"/>
    </source>
</evidence>
<organism evidence="5 6">
    <name type="scientific">Actinomadura parmotrematis</name>
    <dbReference type="NCBI Taxonomy" id="2864039"/>
    <lineage>
        <taxon>Bacteria</taxon>
        <taxon>Bacillati</taxon>
        <taxon>Actinomycetota</taxon>
        <taxon>Actinomycetes</taxon>
        <taxon>Streptosporangiales</taxon>
        <taxon>Thermomonosporaceae</taxon>
        <taxon>Actinomadura</taxon>
    </lineage>
</organism>
<dbReference type="InterPro" id="IPR028082">
    <property type="entry name" value="Peripla_BP_I"/>
</dbReference>
<gene>
    <name evidence="5" type="ORF">K1Y72_15185</name>
</gene>
<accession>A0ABS7FU59</accession>
<feature type="signal peptide" evidence="3">
    <location>
        <begin position="1"/>
        <end position="26"/>
    </location>
</feature>